<accession>A0ABN0IZM6</accession>
<sequence length="78" mass="8779">MVSRRWPRTFLRSPSPPLLPRVLSVIVHSPLEVRLGTGRHPLDTSSSNLSRYSTRLPNLLRSESLISWTLSVVQPCSS</sequence>
<keyword evidence="2" id="KW-1185">Reference proteome</keyword>
<gene>
    <name evidence="1" type="ORF">LEP1GSC035_3533</name>
</gene>
<evidence type="ECO:0000313" key="1">
    <source>
        <dbReference type="EMBL" id="EMN00085.1"/>
    </source>
</evidence>
<dbReference type="Proteomes" id="UP000012099">
    <property type="component" value="Unassembled WGS sequence"/>
</dbReference>
<evidence type="ECO:0000313" key="2">
    <source>
        <dbReference type="Proteomes" id="UP000012099"/>
    </source>
</evidence>
<protein>
    <submittedName>
        <fullName evidence="1">Uncharacterized protein</fullName>
    </submittedName>
</protein>
<organism evidence="1 2">
    <name type="scientific">Leptospira noguchii str. 2007001578</name>
    <dbReference type="NCBI Taxonomy" id="1049974"/>
    <lineage>
        <taxon>Bacteria</taxon>
        <taxon>Pseudomonadati</taxon>
        <taxon>Spirochaetota</taxon>
        <taxon>Spirochaetia</taxon>
        <taxon>Leptospirales</taxon>
        <taxon>Leptospiraceae</taxon>
        <taxon>Leptospira</taxon>
    </lineage>
</organism>
<proteinExistence type="predicted"/>
<dbReference type="EMBL" id="AHMH02000105">
    <property type="protein sequence ID" value="EMN00085.1"/>
    <property type="molecule type" value="Genomic_DNA"/>
</dbReference>
<comment type="caution">
    <text evidence="1">The sequence shown here is derived from an EMBL/GenBank/DDBJ whole genome shotgun (WGS) entry which is preliminary data.</text>
</comment>
<reference evidence="1 2" key="1">
    <citation type="submission" date="2013-01" db="EMBL/GenBank/DDBJ databases">
        <authorList>
            <person name="Harkins D.M."/>
            <person name="Durkin A.S."/>
            <person name="Brinkac L.M."/>
            <person name="Haft D.H."/>
            <person name="Selengut J.D."/>
            <person name="Sanka R."/>
            <person name="DePew J."/>
            <person name="Purushe J."/>
            <person name="Whelen A.C."/>
            <person name="Vinetz J.M."/>
            <person name="Sutton G.G."/>
            <person name="Nierman W.C."/>
            <person name="Fouts D.E."/>
        </authorList>
    </citation>
    <scope>NUCLEOTIDE SEQUENCE [LARGE SCALE GENOMIC DNA]</scope>
    <source>
        <strain evidence="1 2">2007001578</strain>
    </source>
</reference>
<name>A0ABN0IZM6_9LEPT</name>